<protein>
    <submittedName>
        <fullName evidence="1">Uncharacterized protein</fullName>
    </submittedName>
</protein>
<gene>
    <name evidence="1" type="ORF">EJ357_33730</name>
</gene>
<dbReference type="KEGG" id="scya:EJ357_33730"/>
<reference evidence="1 2" key="1">
    <citation type="journal article" date="2019" name="Int. J. Syst. Evol. Microbiol.">
        <title>Streptomyces cyaneochromogenes sp. nov., a blue pigment-producing actinomycete from manganese-contaminated soil.</title>
        <authorList>
            <person name="Tang X."/>
            <person name="Zhao J."/>
            <person name="Li K."/>
            <person name="Chen Z."/>
            <person name="Sun Y."/>
            <person name="Gao J."/>
        </authorList>
    </citation>
    <scope>NUCLEOTIDE SEQUENCE [LARGE SCALE GENOMIC DNA]</scope>
    <source>
        <strain evidence="1 2">MK-45</strain>
    </source>
</reference>
<proteinExistence type="predicted"/>
<dbReference type="Proteomes" id="UP000280298">
    <property type="component" value="Chromosome"/>
</dbReference>
<keyword evidence="2" id="KW-1185">Reference proteome</keyword>
<name>A0A3Q9EXU6_9ACTN</name>
<dbReference type="RefSeq" id="WP_126395478.1">
    <property type="nucleotide sequence ID" value="NZ_CP034539.1"/>
</dbReference>
<accession>A0A3Q9EXU6</accession>
<organism evidence="1 2">
    <name type="scientific">Streptomyces cyaneochromogenes</name>
    <dbReference type="NCBI Taxonomy" id="2496836"/>
    <lineage>
        <taxon>Bacteria</taxon>
        <taxon>Bacillati</taxon>
        <taxon>Actinomycetota</taxon>
        <taxon>Actinomycetes</taxon>
        <taxon>Kitasatosporales</taxon>
        <taxon>Streptomycetaceae</taxon>
        <taxon>Streptomyces</taxon>
    </lineage>
</organism>
<evidence type="ECO:0000313" key="1">
    <source>
        <dbReference type="EMBL" id="AZQ37810.1"/>
    </source>
</evidence>
<evidence type="ECO:0000313" key="2">
    <source>
        <dbReference type="Proteomes" id="UP000280298"/>
    </source>
</evidence>
<dbReference type="AlphaFoldDB" id="A0A3Q9EXU6"/>
<dbReference type="EMBL" id="CP034539">
    <property type="protein sequence ID" value="AZQ37810.1"/>
    <property type="molecule type" value="Genomic_DNA"/>
</dbReference>
<sequence length="83" mass="9109">MLAGLPYVPHGIPWADREDESGEVREVRLRLRFGEKADQSTTMQAKSVLVRYGWPTGIENGVSFAGDDPFGGAAIVKKAVSYR</sequence>
<dbReference type="OrthoDB" id="4211434at2"/>